<evidence type="ECO:0000256" key="1">
    <source>
        <dbReference type="SAM" id="SignalP"/>
    </source>
</evidence>
<evidence type="ECO:0000259" key="2">
    <source>
        <dbReference type="PROSITE" id="PS51352"/>
    </source>
</evidence>
<dbReference type="OrthoDB" id="9809746at2"/>
<dbReference type="InterPro" id="IPR013766">
    <property type="entry name" value="Thioredoxin_domain"/>
</dbReference>
<proteinExistence type="predicted"/>
<feature type="signal peptide" evidence="1">
    <location>
        <begin position="1"/>
        <end position="22"/>
    </location>
</feature>
<dbReference type="PANTHER" id="PTHR43640:SF1">
    <property type="entry name" value="THIOREDOXIN-DEPENDENT PEROXIREDOXIN"/>
    <property type="match status" value="1"/>
</dbReference>
<dbReference type="CDD" id="cd02966">
    <property type="entry name" value="TlpA_like_family"/>
    <property type="match status" value="1"/>
</dbReference>
<dbReference type="RefSeq" id="WP_146528122.1">
    <property type="nucleotide sequence ID" value="NZ_SJPV01000006.1"/>
</dbReference>
<dbReference type="InterPro" id="IPR036249">
    <property type="entry name" value="Thioredoxin-like_sf"/>
</dbReference>
<protein>
    <submittedName>
        <fullName evidence="3">Thiol-disulfide oxidoreductase</fullName>
    </submittedName>
</protein>
<evidence type="ECO:0000313" key="4">
    <source>
        <dbReference type="Proteomes" id="UP000319143"/>
    </source>
</evidence>
<dbReference type="SUPFAM" id="SSF52833">
    <property type="entry name" value="Thioredoxin-like"/>
    <property type="match status" value="2"/>
</dbReference>
<dbReference type="PANTHER" id="PTHR43640">
    <property type="entry name" value="OS07G0260300 PROTEIN"/>
    <property type="match status" value="1"/>
</dbReference>
<keyword evidence="4" id="KW-1185">Reference proteome</keyword>
<dbReference type="PROSITE" id="PS51352">
    <property type="entry name" value="THIOREDOXIN_2"/>
    <property type="match status" value="2"/>
</dbReference>
<dbReference type="Gene3D" id="3.40.30.10">
    <property type="entry name" value="Glutaredoxin"/>
    <property type="match status" value="2"/>
</dbReference>
<dbReference type="GO" id="GO:0016491">
    <property type="term" value="F:oxidoreductase activity"/>
    <property type="evidence" value="ECO:0007669"/>
    <property type="project" value="InterPro"/>
</dbReference>
<reference evidence="3 4" key="1">
    <citation type="submission" date="2019-02" db="EMBL/GenBank/DDBJ databases">
        <title>Deep-cultivation of Planctomycetes and their phenomic and genomic characterization uncovers novel biology.</title>
        <authorList>
            <person name="Wiegand S."/>
            <person name="Jogler M."/>
            <person name="Boedeker C."/>
            <person name="Pinto D."/>
            <person name="Vollmers J."/>
            <person name="Rivas-Marin E."/>
            <person name="Kohn T."/>
            <person name="Peeters S.H."/>
            <person name="Heuer A."/>
            <person name="Rast P."/>
            <person name="Oberbeckmann S."/>
            <person name="Bunk B."/>
            <person name="Jeske O."/>
            <person name="Meyerdierks A."/>
            <person name="Storesund J.E."/>
            <person name="Kallscheuer N."/>
            <person name="Luecker S."/>
            <person name="Lage O.M."/>
            <person name="Pohl T."/>
            <person name="Merkel B.J."/>
            <person name="Hornburger P."/>
            <person name="Mueller R.-W."/>
            <person name="Bruemmer F."/>
            <person name="Labrenz M."/>
            <person name="Spormann A.M."/>
            <person name="Op Den Camp H."/>
            <person name="Overmann J."/>
            <person name="Amann R."/>
            <person name="Jetten M.S.M."/>
            <person name="Mascher T."/>
            <person name="Medema M.H."/>
            <person name="Devos D.P."/>
            <person name="Kaster A.-K."/>
            <person name="Ovreas L."/>
            <person name="Rohde M."/>
            <person name="Galperin M.Y."/>
            <person name="Jogler C."/>
        </authorList>
    </citation>
    <scope>NUCLEOTIDE SEQUENCE [LARGE SCALE GENOMIC DNA]</scope>
    <source>
        <strain evidence="3 4">Poly41</strain>
    </source>
</reference>
<feature type="domain" description="Thioredoxin" evidence="2">
    <location>
        <begin position="31"/>
        <end position="196"/>
    </location>
</feature>
<dbReference type="GO" id="GO:0016209">
    <property type="term" value="F:antioxidant activity"/>
    <property type="evidence" value="ECO:0007669"/>
    <property type="project" value="InterPro"/>
</dbReference>
<dbReference type="InterPro" id="IPR000866">
    <property type="entry name" value="AhpC/TSA"/>
</dbReference>
<dbReference type="Proteomes" id="UP000319143">
    <property type="component" value="Unassembled WGS sequence"/>
</dbReference>
<gene>
    <name evidence="3" type="ORF">Poly41_38420</name>
</gene>
<dbReference type="EMBL" id="SJPV01000006">
    <property type="protein sequence ID" value="TWU36089.1"/>
    <property type="molecule type" value="Genomic_DNA"/>
</dbReference>
<dbReference type="Pfam" id="PF00578">
    <property type="entry name" value="AhpC-TSA"/>
    <property type="match status" value="1"/>
</dbReference>
<feature type="chain" id="PRO_5022831562" evidence="1">
    <location>
        <begin position="23"/>
        <end position="393"/>
    </location>
</feature>
<dbReference type="AlphaFoldDB" id="A0A5C6DMK2"/>
<keyword evidence="1" id="KW-0732">Signal</keyword>
<comment type="caution">
    <text evidence="3">The sequence shown here is derived from an EMBL/GenBank/DDBJ whole genome shotgun (WGS) entry which is preliminary data.</text>
</comment>
<dbReference type="InterPro" id="IPR047262">
    <property type="entry name" value="PRX-like1"/>
</dbReference>
<name>A0A5C6DMK2_9BACT</name>
<dbReference type="CDD" id="cd02969">
    <property type="entry name" value="PRX_like1"/>
    <property type="match status" value="1"/>
</dbReference>
<accession>A0A5C6DMK2</accession>
<feature type="domain" description="Thioredoxin" evidence="2">
    <location>
        <begin position="212"/>
        <end position="388"/>
    </location>
</feature>
<sequence precursor="true">MMTRNLLSVCLLFLTLPSIVRAEDPPGFQELQIGDRAPDFKLPGIDGRDWSLADFDGPSVLLVYFTSNHCPVCHAHDPRLMTLLEELKDESLAVVAINPNSGDGLRLEELGYSKYDDSFQDMKPYAEEHRFTFPYLYDGETQATAKRYGCLATPHVFVFDQQRNLRYRGRFDDSRYPDPATVTKQDTRDAIVALLAGRDVEVPVTRPFGCSTKWREKIASVARANDQWEQAEITLDDIDAAGVAKLVKNDTDKYRLFNVWSTTCAPCVVEFPGLIRISRRMGMRSFELITLSTDLPQDREKVIAFLDNQRAALPSRLTASLEKEGRKSNNYLYTGASMDELIEALDPQWEGPQPHTVLVAPGGEIVFRHNGLLEEEKLLEAILKKLTGAYQPE</sequence>
<evidence type="ECO:0000313" key="3">
    <source>
        <dbReference type="EMBL" id="TWU36089.1"/>
    </source>
</evidence>
<organism evidence="3 4">
    <name type="scientific">Novipirellula artificiosorum</name>
    <dbReference type="NCBI Taxonomy" id="2528016"/>
    <lineage>
        <taxon>Bacteria</taxon>
        <taxon>Pseudomonadati</taxon>
        <taxon>Planctomycetota</taxon>
        <taxon>Planctomycetia</taxon>
        <taxon>Pirellulales</taxon>
        <taxon>Pirellulaceae</taxon>
        <taxon>Novipirellula</taxon>
    </lineage>
</organism>